<dbReference type="Proteomes" id="UP000050795">
    <property type="component" value="Unassembled WGS sequence"/>
</dbReference>
<name>A0AA85IW53_TRIRE</name>
<reference evidence="1" key="1">
    <citation type="submission" date="2022-06" db="EMBL/GenBank/DDBJ databases">
        <authorList>
            <person name="Berger JAMES D."/>
            <person name="Berger JAMES D."/>
        </authorList>
    </citation>
    <scope>NUCLEOTIDE SEQUENCE [LARGE SCALE GENOMIC DNA]</scope>
</reference>
<evidence type="ECO:0000313" key="2">
    <source>
        <dbReference type="WBParaSite" id="TREG1_124290.1"/>
    </source>
</evidence>
<dbReference type="WBParaSite" id="TREG1_124290.1">
    <property type="protein sequence ID" value="TREG1_124290.1"/>
    <property type="gene ID" value="TREG1_124290"/>
</dbReference>
<reference evidence="2" key="2">
    <citation type="submission" date="2023-11" db="UniProtKB">
        <authorList>
            <consortium name="WormBaseParasite"/>
        </authorList>
    </citation>
    <scope>IDENTIFICATION</scope>
</reference>
<proteinExistence type="predicted"/>
<organism evidence="1 2">
    <name type="scientific">Trichobilharzia regenti</name>
    <name type="common">Nasal bird schistosome</name>
    <dbReference type="NCBI Taxonomy" id="157069"/>
    <lineage>
        <taxon>Eukaryota</taxon>
        <taxon>Metazoa</taxon>
        <taxon>Spiralia</taxon>
        <taxon>Lophotrochozoa</taxon>
        <taxon>Platyhelminthes</taxon>
        <taxon>Trematoda</taxon>
        <taxon>Digenea</taxon>
        <taxon>Strigeidida</taxon>
        <taxon>Schistosomatoidea</taxon>
        <taxon>Schistosomatidae</taxon>
        <taxon>Trichobilharzia</taxon>
    </lineage>
</organism>
<keyword evidence="1" id="KW-1185">Reference proteome</keyword>
<evidence type="ECO:0000313" key="1">
    <source>
        <dbReference type="Proteomes" id="UP000050795"/>
    </source>
</evidence>
<accession>A0AA85IW53</accession>
<dbReference type="AlphaFoldDB" id="A0AA85IW53"/>
<protein>
    <submittedName>
        <fullName evidence="2">Uncharacterized protein</fullName>
    </submittedName>
</protein>
<sequence>MLTSANKSSILCHIVGRNKKTLTFKHQRFGIDEKSDVDKNTEDKRSRDTN</sequence>